<accession>A0A1R1XCJ4</accession>
<gene>
    <name evidence="1" type="ORF">AYI69_g9436</name>
</gene>
<organism evidence="1 2">
    <name type="scientific">Smittium culicis</name>
    <dbReference type="NCBI Taxonomy" id="133412"/>
    <lineage>
        <taxon>Eukaryota</taxon>
        <taxon>Fungi</taxon>
        <taxon>Fungi incertae sedis</taxon>
        <taxon>Zoopagomycota</taxon>
        <taxon>Kickxellomycotina</taxon>
        <taxon>Harpellomycetes</taxon>
        <taxon>Harpellales</taxon>
        <taxon>Legeriomycetaceae</taxon>
        <taxon>Smittium</taxon>
    </lineage>
</organism>
<reference evidence="2" key="1">
    <citation type="submission" date="2017-01" db="EMBL/GenBank/DDBJ databases">
        <authorList>
            <person name="Wang Y."/>
            <person name="White M."/>
            <person name="Kvist S."/>
            <person name="Moncalvo J.-M."/>
        </authorList>
    </citation>
    <scope>NUCLEOTIDE SEQUENCE [LARGE SCALE GENOMIC DNA]</scope>
    <source>
        <strain evidence="2">ID-206-W2</strain>
    </source>
</reference>
<dbReference type="EMBL" id="LSSM01005599">
    <property type="protein sequence ID" value="OMJ12349.1"/>
    <property type="molecule type" value="Genomic_DNA"/>
</dbReference>
<dbReference type="Gene3D" id="2.40.70.10">
    <property type="entry name" value="Acid Proteases"/>
    <property type="match status" value="1"/>
</dbReference>
<evidence type="ECO:0000313" key="2">
    <source>
        <dbReference type="Proteomes" id="UP000187429"/>
    </source>
</evidence>
<dbReference type="AlphaFoldDB" id="A0A1R1XCJ4"/>
<dbReference type="Proteomes" id="UP000187429">
    <property type="component" value="Unassembled WGS sequence"/>
</dbReference>
<name>A0A1R1XCJ4_9FUNG</name>
<evidence type="ECO:0000313" key="1">
    <source>
        <dbReference type="EMBL" id="OMJ12349.1"/>
    </source>
</evidence>
<comment type="caution">
    <text evidence="1">The sequence shown here is derived from an EMBL/GenBank/DDBJ whole genome shotgun (WGS) entry which is preliminary data.</text>
</comment>
<sequence length="628" mass="70945">MAPGSSNAQIFKVKTTAYENRDWIKFNEMLIIRFRTESEDINIPNIDKLISDGFLIVNFENFMFNFEYMSEKLIKNGSMTIANQSHLLLKTIPFDILDRIGAKIYDEPGKFLSYDILVSIIRAEITSIRRINLLKKGSKINKVPDCAAKLSSSGENTCNFNKKNFEKPKRDDDPEIKPVPDDMKTLIKQMGAMSLAIQKLEEKVKSNQVPPRLTPAFSQFSKPKCAYCDGEHLNRDCAILSQDISNYVVKIGDKGMVTDLNGIPYPLNFNRGGIKSLIKIEKGIHGKLVYIDINDQIAPIRNDDYAPIAEVEFSKLLNTFAATRGVKTPTKRFEPYLEKSPLISEDNIAPPVLNNKKKAGELVDLDEIPMDRLGRDRDKIEMNKTIENSFKDRPYKIKSNIVGSLLQERVLEKCKESKIEISLQELESVSPMIRKSINNDFRSKRVVIAENITTGTSIPNNKPMVTDDWKTEYIAVGSGRALGRLQGAEVSLLFDEGSEVNIMSTEVYGALKSLDRVVLDDSISWNLIDANQGSNKMLGVCNHVEVEFAGAIVRVPIFVSDHTKTPVIICRQWDIKSRVLKDNRAYGSLWYTVRDEITGAASSFCVNDMRDHKLSNLKSKDFNILIVY</sequence>
<dbReference type="CDD" id="cd00303">
    <property type="entry name" value="retropepsin_like"/>
    <property type="match status" value="1"/>
</dbReference>
<dbReference type="InterPro" id="IPR021109">
    <property type="entry name" value="Peptidase_aspartic_dom_sf"/>
</dbReference>
<dbReference type="OrthoDB" id="5535068at2759"/>
<protein>
    <recommendedName>
        <fullName evidence="3">Peptidase A2 domain-containing protein</fullName>
    </recommendedName>
</protein>
<proteinExistence type="predicted"/>
<evidence type="ECO:0008006" key="3">
    <source>
        <dbReference type="Google" id="ProtNLM"/>
    </source>
</evidence>
<keyword evidence="2" id="KW-1185">Reference proteome</keyword>